<proteinExistence type="inferred from homology"/>
<sequence>MDGRTPVSAVRRVQELAVNGFDPPAAYIVKDSGTGPVVDTLLSVPVIDLSILTSSSTSSKEKEEEMEKLRSALVSWGLFQVVGHGIPIELLDDVREVAKEFFDLSMAEKKRVSGVSEDGTVDDLEGYGADSIFTKDHVLDWADRLYLLVKPQDQRKLKYWPQKPNNFRELLHEYSTKSSMVAETIVKKMTELLGLEENHFISLYGDQAIEYARFNYYPPCSRPDLVYGIKAHTDGGGITMLLQDKEVEGLQVLKDGQWIKVPILPHALVVNIADQMEIMSNGIFKSPMHRAVTNSEKERMSLVIFYSLHYNDEIEPASALINETTPRLFRKVTVRDYLSVFYPNYLKGERAIGWAKV</sequence>
<dbReference type="AlphaFoldDB" id="A0A7J7N6G4"/>
<dbReference type="PROSITE" id="PS51471">
    <property type="entry name" value="FE2OG_OXY"/>
    <property type="match status" value="1"/>
</dbReference>
<keyword evidence="7" id="KW-1185">Reference proteome</keyword>
<name>A0A7J7N6G4_9MAGN</name>
<dbReference type="Pfam" id="PF14226">
    <property type="entry name" value="DIOX_N"/>
    <property type="match status" value="1"/>
</dbReference>
<dbReference type="FunFam" id="2.60.120.330:FF:000018">
    <property type="entry name" value="2-oxoglutarate (2OG) and Fe(II)-dependent oxygenase superfamily protein"/>
    <property type="match status" value="1"/>
</dbReference>
<protein>
    <recommendedName>
        <fullName evidence="5">Fe2OG dioxygenase domain-containing protein</fullName>
    </recommendedName>
</protein>
<evidence type="ECO:0000259" key="5">
    <source>
        <dbReference type="PROSITE" id="PS51471"/>
    </source>
</evidence>
<dbReference type="InterPro" id="IPR044861">
    <property type="entry name" value="IPNS-like_FE2OG_OXY"/>
</dbReference>
<dbReference type="InterPro" id="IPR005123">
    <property type="entry name" value="Oxoglu/Fe-dep_dioxygenase_dom"/>
</dbReference>
<evidence type="ECO:0000313" key="6">
    <source>
        <dbReference type="EMBL" id="KAF6162693.1"/>
    </source>
</evidence>
<reference evidence="6 7" key="1">
    <citation type="journal article" date="2020" name="IScience">
        <title>Genome Sequencing of the Endangered Kingdonia uniflora (Circaeasteraceae, Ranunculales) Reveals Potential Mechanisms of Evolutionary Specialization.</title>
        <authorList>
            <person name="Sun Y."/>
            <person name="Deng T."/>
            <person name="Zhang A."/>
            <person name="Moore M.J."/>
            <person name="Landis J.B."/>
            <person name="Lin N."/>
            <person name="Zhang H."/>
            <person name="Zhang X."/>
            <person name="Huang J."/>
            <person name="Zhang X."/>
            <person name="Sun H."/>
            <person name="Wang H."/>
        </authorList>
    </citation>
    <scope>NUCLEOTIDE SEQUENCE [LARGE SCALE GENOMIC DNA]</scope>
    <source>
        <strain evidence="6">TB1705</strain>
        <tissue evidence="6">Leaf</tissue>
    </source>
</reference>
<evidence type="ECO:0000256" key="2">
    <source>
        <dbReference type="ARBA" id="ARBA00022723"/>
    </source>
</evidence>
<evidence type="ECO:0000256" key="3">
    <source>
        <dbReference type="ARBA" id="ARBA00023004"/>
    </source>
</evidence>
<gene>
    <name evidence="6" type="ORF">GIB67_022352</name>
</gene>
<dbReference type="InterPro" id="IPR027443">
    <property type="entry name" value="IPNS-like_sf"/>
</dbReference>
<evidence type="ECO:0000256" key="1">
    <source>
        <dbReference type="ARBA" id="ARBA00008056"/>
    </source>
</evidence>
<dbReference type="Gene3D" id="2.60.120.330">
    <property type="entry name" value="B-lactam Antibiotic, Isopenicillin N Synthase, Chain"/>
    <property type="match status" value="1"/>
</dbReference>
<dbReference type="SUPFAM" id="SSF51197">
    <property type="entry name" value="Clavaminate synthase-like"/>
    <property type="match status" value="1"/>
</dbReference>
<comment type="similarity">
    <text evidence="1 4">Belongs to the iron/ascorbate-dependent oxidoreductase family.</text>
</comment>
<evidence type="ECO:0000256" key="4">
    <source>
        <dbReference type="RuleBase" id="RU003682"/>
    </source>
</evidence>
<dbReference type="InterPro" id="IPR026992">
    <property type="entry name" value="DIOX_N"/>
</dbReference>
<organism evidence="6 7">
    <name type="scientific">Kingdonia uniflora</name>
    <dbReference type="NCBI Taxonomy" id="39325"/>
    <lineage>
        <taxon>Eukaryota</taxon>
        <taxon>Viridiplantae</taxon>
        <taxon>Streptophyta</taxon>
        <taxon>Embryophyta</taxon>
        <taxon>Tracheophyta</taxon>
        <taxon>Spermatophyta</taxon>
        <taxon>Magnoliopsida</taxon>
        <taxon>Ranunculales</taxon>
        <taxon>Circaeasteraceae</taxon>
        <taxon>Kingdonia</taxon>
    </lineage>
</organism>
<dbReference type="EMBL" id="JACGCM010001013">
    <property type="protein sequence ID" value="KAF6162693.1"/>
    <property type="molecule type" value="Genomic_DNA"/>
</dbReference>
<keyword evidence="2 4" id="KW-0479">Metal-binding</keyword>
<dbReference type="GO" id="GO:0016491">
    <property type="term" value="F:oxidoreductase activity"/>
    <property type="evidence" value="ECO:0007669"/>
    <property type="project" value="UniProtKB-KW"/>
</dbReference>
<dbReference type="OrthoDB" id="288590at2759"/>
<dbReference type="GO" id="GO:0046872">
    <property type="term" value="F:metal ion binding"/>
    <property type="evidence" value="ECO:0007669"/>
    <property type="project" value="UniProtKB-KW"/>
</dbReference>
<dbReference type="InterPro" id="IPR050295">
    <property type="entry name" value="Plant_2OG-oxidoreductases"/>
</dbReference>
<dbReference type="Proteomes" id="UP000541444">
    <property type="component" value="Unassembled WGS sequence"/>
</dbReference>
<accession>A0A7J7N6G4</accession>
<keyword evidence="4" id="KW-0560">Oxidoreductase</keyword>
<keyword evidence="3 4" id="KW-0408">Iron</keyword>
<feature type="domain" description="Fe2OG dioxygenase" evidence="5">
    <location>
        <begin position="208"/>
        <end position="308"/>
    </location>
</feature>
<evidence type="ECO:0000313" key="7">
    <source>
        <dbReference type="Proteomes" id="UP000541444"/>
    </source>
</evidence>
<comment type="caution">
    <text evidence="6">The sequence shown here is derived from an EMBL/GenBank/DDBJ whole genome shotgun (WGS) entry which is preliminary data.</text>
</comment>
<dbReference type="Pfam" id="PF03171">
    <property type="entry name" value="2OG-FeII_Oxy"/>
    <property type="match status" value="1"/>
</dbReference>
<dbReference type="PANTHER" id="PTHR47991">
    <property type="entry name" value="OXOGLUTARATE/IRON-DEPENDENT DIOXYGENASE"/>
    <property type="match status" value="1"/>
</dbReference>